<comment type="caution">
    <text evidence="9">The sequence shown here is derived from an EMBL/GenBank/DDBJ whole genome shotgun (WGS) entry which is preliminary data.</text>
</comment>
<dbReference type="GO" id="GO:0032979">
    <property type="term" value="P:protein insertion into mitochondrial inner membrane from matrix"/>
    <property type="evidence" value="ECO:0007669"/>
    <property type="project" value="TreeGrafter"/>
</dbReference>
<dbReference type="PANTHER" id="PTHR12428:SF65">
    <property type="entry name" value="CYTOCHROME C OXIDASE ASSEMBLY PROTEIN COX18, MITOCHONDRIAL"/>
    <property type="match status" value="1"/>
</dbReference>
<dbReference type="GO" id="GO:0032977">
    <property type="term" value="F:membrane insertase activity"/>
    <property type="evidence" value="ECO:0007669"/>
    <property type="project" value="InterPro"/>
</dbReference>
<evidence type="ECO:0000259" key="8">
    <source>
        <dbReference type="Pfam" id="PF02096"/>
    </source>
</evidence>
<name>A0A8H6Q7Z4_9EURO</name>
<dbReference type="Pfam" id="PF02096">
    <property type="entry name" value="60KD_IMP"/>
    <property type="match status" value="1"/>
</dbReference>
<dbReference type="PANTHER" id="PTHR12428">
    <property type="entry name" value="OXA1"/>
    <property type="match status" value="1"/>
</dbReference>
<evidence type="ECO:0000313" key="10">
    <source>
        <dbReference type="Proteomes" id="UP000662466"/>
    </source>
</evidence>
<evidence type="ECO:0000256" key="1">
    <source>
        <dbReference type="ARBA" id="ARBA00004141"/>
    </source>
</evidence>
<evidence type="ECO:0000256" key="5">
    <source>
        <dbReference type="ARBA" id="ARBA00023136"/>
    </source>
</evidence>
<keyword evidence="3 6" id="KW-0812">Transmembrane</keyword>
<evidence type="ECO:0000256" key="3">
    <source>
        <dbReference type="ARBA" id="ARBA00022692"/>
    </source>
</evidence>
<keyword evidence="5 7" id="KW-0472">Membrane</keyword>
<dbReference type="Proteomes" id="UP000662466">
    <property type="component" value="Unassembled WGS sequence"/>
</dbReference>
<evidence type="ECO:0000256" key="4">
    <source>
        <dbReference type="ARBA" id="ARBA00022989"/>
    </source>
</evidence>
<evidence type="ECO:0000256" key="6">
    <source>
        <dbReference type="RuleBase" id="RU003945"/>
    </source>
</evidence>
<evidence type="ECO:0000256" key="7">
    <source>
        <dbReference type="SAM" id="Phobius"/>
    </source>
</evidence>
<proteinExistence type="inferred from homology"/>
<accession>A0A8H6Q7Z4</accession>
<comment type="subcellular location">
    <subcellularLocation>
        <location evidence="1 6">Membrane</location>
        <topology evidence="1 6">Multi-pass membrane protein</topology>
    </subcellularLocation>
</comment>
<sequence>MSIRMRPPLRPLRSPHTAGKRVAQQIRHFHPTRPSPFINEVLEVSSGFIHAVHSISGLPWAMSIPLTALIVRTTVAMPLQIYTKIQARKAQNLAPLLQSWMRHFQTQIKKRVDAESDNPVLPREAIQELARKVKAKQKELYKRWNVPRFWTYVNFLQIPIWISVMESIRAMSGINNGLVPYLLSLVEPSSAEPSTAVHLAVEPSLAAEGALWFPDLLAGDSTGILPAVLTLSIILNVRAGWKAPSLPDMADLPRIEIVKNLAGRGMRVLVQVLALHIGVSGYMYGMPSALMIYWISSTNIATLQNFLLERYMMSKPLKPWRKIHIGYPQPDGKTSSLKK</sequence>
<comment type="similarity">
    <text evidence="2 6">Belongs to the OXA1/ALB3/YidC family.</text>
</comment>
<dbReference type="GO" id="GO:0005743">
    <property type="term" value="C:mitochondrial inner membrane"/>
    <property type="evidence" value="ECO:0007669"/>
    <property type="project" value="TreeGrafter"/>
</dbReference>
<dbReference type="InterPro" id="IPR001708">
    <property type="entry name" value="YidC/ALB3/OXA1/COX18"/>
</dbReference>
<dbReference type="GO" id="GO:0033617">
    <property type="term" value="P:mitochondrial respiratory chain complex IV assembly"/>
    <property type="evidence" value="ECO:0007669"/>
    <property type="project" value="TreeGrafter"/>
</dbReference>
<evidence type="ECO:0000256" key="2">
    <source>
        <dbReference type="ARBA" id="ARBA00009877"/>
    </source>
</evidence>
<dbReference type="InterPro" id="IPR028055">
    <property type="entry name" value="YidC/Oxa/ALB_C"/>
</dbReference>
<reference evidence="9" key="1">
    <citation type="submission" date="2020-06" db="EMBL/GenBank/DDBJ databases">
        <title>Draft genome sequences of strains closely related to Aspergillus parafelis and Aspergillus hiratsukae.</title>
        <authorList>
            <person name="Dos Santos R.A.C."/>
            <person name="Rivero-Menendez O."/>
            <person name="Steenwyk J.L."/>
            <person name="Mead M.E."/>
            <person name="Goldman G.H."/>
            <person name="Alastruey-Izquierdo A."/>
            <person name="Rokas A."/>
        </authorList>
    </citation>
    <scope>NUCLEOTIDE SEQUENCE</scope>
    <source>
        <strain evidence="9">CNM-CM6106</strain>
    </source>
</reference>
<feature type="domain" description="Membrane insertase YidC/Oxa/ALB C-terminal" evidence="8">
    <location>
        <begin position="60"/>
        <end position="309"/>
    </location>
</feature>
<gene>
    <name evidence="9" type="ORF">CNMCM6106_003029</name>
</gene>
<dbReference type="EMBL" id="JACBAF010002109">
    <property type="protein sequence ID" value="KAF7167469.1"/>
    <property type="molecule type" value="Genomic_DNA"/>
</dbReference>
<keyword evidence="4 7" id="KW-1133">Transmembrane helix</keyword>
<feature type="transmembrane region" description="Helical" evidence="7">
    <location>
        <begin position="268"/>
        <end position="285"/>
    </location>
</feature>
<evidence type="ECO:0000313" key="9">
    <source>
        <dbReference type="EMBL" id="KAF7167469.1"/>
    </source>
</evidence>
<dbReference type="AlphaFoldDB" id="A0A8H6Q7Z4"/>
<organism evidence="9 10">
    <name type="scientific">Aspergillus hiratsukae</name>
    <dbReference type="NCBI Taxonomy" id="1194566"/>
    <lineage>
        <taxon>Eukaryota</taxon>
        <taxon>Fungi</taxon>
        <taxon>Dikarya</taxon>
        <taxon>Ascomycota</taxon>
        <taxon>Pezizomycotina</taxon>
        <taxon>Eurotiomycetes</taxon>
        <taxon>Eurotiomycetidae</taxon>
        <taxon>Eurotiales</taxon>
        <taxon>Aspergillaceae</taxon>
        <taxon>Aspergillus</taxon>
        <taxon>Aspergillus subgen. Fumigati</taxon>
    </lineage>
</organism>
<protein>
    <recommendedName>
        <fullName evidence="8">Membrane insertase YidC/Oxa/ALB C-terminal domain-containing protein</fullName>
    </recommendedName>
</protein>